<protein>
    <recommendedName>
        <fullName evidence="5">Deoxyuridine 5'-triphosphate nucleotidohydrolase</fullName>
        <shortName evidence="5">dUTPase</shortName>
        <ecNumber evidence="5">3.6.1.23</ecNumber>
    </recommendedName>
    <alternativeName>
        <fullName evidence="5">dUTP pyrophosphatase</fullName>
    </alternativeName>
</protein>
<comment type="caution">
    <text evidence="8">The sequence shown here is derived from an EMBL/GenBank/DDBJ whole genome shotgun (WGS) entry which is preliminary data.</text>
</comment>
<accession>A0A9D1J5N7</accession>
<feature type="binding site" evidence="5">
    <location>
        <begin position="84"/>
        <end position="86"/>
    </location>
    <ligand>
        <name>substrate</name>
    </ligand>
</feature>
<evidence type="ECO:0000256" key="3">
    <source>
        <dbReference type="ARBA" id="ARBA00023080"/>
    </source>
</evidence>
<proteinExistence type="inferred from homology"/>
<feature type="region of interest" description="Disordered" evidence="6">
    <location>
        <begin position="128"/>
        <end position="157"/>
    </location>
</feature>
<reference evidence="8" key="1">
    <citation type="submission" date="2020-10" db="EMBL/GenBank/DDBJ databases">
        <authorList>
            <person name="Gilroy R."/>
        </authorList>
    </citation>
    <scope>NUCLEOTIDE SEQUENCE</scope>
    <source>
        <strain evidence="8">CHK189-12415</strain>
    </source>
</reference>
<dbReference type="InterPro" id="IPR029054">
    <property type="entry name" value="dUTPase-like"/>
</dbReference>
<organism evidence="8 9">
    <name type="scientific">Candidatus Faecivivens stercoravium</name>
    <dbReference type="NCBI Taxonomy" id="2840803"/>
    <lineage>
        <taxon>Bacteria</taxon>
        <taxon>Bacillati</taxon>
        <taxon>Bacillota</taxon>
        <taxon>Clostridia</taxon>
        <taxon>Eubacteriales</taxon>
        <taxon>Oscillospiraceae</taxon>
        <taxon>Oscillospiraceae incertae sedis</taxon>
        <taxon>Candidatus Faecivivens</taxon>
    </lineage>
</organism>
<gene>
    <name evidence="5 8" type="primary">dut</name>
    <name evidence="8" type="ORF">IAB37_09790</name>
</gene>
<feature type="binding site" evidence="5">
    <location>
        <position position="80"/>
    </location>
    <ligand>
        <name>substrate</name>
    </ligand>
</feature>
<dbReference type="GO" id="GO:0006226">
    <property type="term" value="P:dUMP biosynthetic process"/>
    <property type="evidence" value="ECO:0007669"/>
    <property type="project" value="UniProtKB-UniRule"/>
</dbReference>
<dbReference type="GO" id="GO:0046081">
    <property type="term" value="P:dUTP catabolic process"/>
    <property type="evidence" value="ECO:0007669"/>
    <property type="project" value="InterPro"/>
</dbReference>
<dbReference type="EC" id="3.6.1.23" evidence="5"/>
<evidence type="ECO:0000256" key="2">
    <source>
        <dbReference type="ARBA" id="ARBA00022801"/>
    </source>
</evidence>
<comment type="catalytic activity">
    <reaction evidence="4 5">
        <text>dUTP + H2O = dUMP + diphosphate + H(+)</text>
        <dbReference type="Rhea" id="RHEA:10248"/>
        <dbReference type="ChEBI" id="CHEBI:15377"/>
        <dbReference type="ChEBI" id="CHEBI:15378"/>
        <dbReference type="ChEBI" id="CHEBI:33019"/>
        <dbReference type="ChEBI" id="CHEBI:61555"/>
        <dbReference type="ChEBI" id="CHEBI:246422"/>
        <dbReference type="EC" id="3.6.1.23"/>
    </reaction>
</comment>
<dbReference type="NCBIfam" id="NF001862">
    <property type="entry name" value="PRK00601.1"/>
    <property type="match status" value="1"/>
</dbReference>
<evidence type="ECO:0000259" key="7">
    <source>
        <dbReference type="Pfam" id="PF00692"/>
    </source>
</evidence>
<evidence type="ECO:0000256" key="5">
    <source>
        <dbReference type="HAMAP-Rule" id="MF_00116"/>
    </source>
</evidence>
<dbReference type="HAMAP" id="MF_00116">
    <property type="entry name" value="dUTPase_bact"/>
    <property type="match status" value="1"/>
</dbReference>
<dbReference type="InterPro" id="IPR033704">
    <property type="entry name" value="dUTPase_trimeric"/>
</dbReference>
<keyword evidence="3 5" id="KW-0546">Nucleotide metabolism</keyword>
<dbReference type="EMBL" id="DVHA01000318">
    <property type="protein sequence ID" value="HIR61852.1"/>
    <property type="molecule type" value="Genomic_DNA"/>
</dbReference>
<sequence length="157" mass="16726">MELQKVYFQKLRPDARLPYRATAESAGFDLAACMDGPVEIAPGETKMIHTGVAVVLPYSTAGMVYPRSGLAVKAGVSLANCVGVIDSDYRGELMVPLYNHSGKPFTVCPGDRIAQLVVTPVLLPEAEEYPMDRPLPTSERGTGGFGSTGVHEGADNQ</sequence>
<dbReference type="CDD" id="cd07557">
    <property type="entry name" value="trimeric_dUTPase"/>
    <property type="match status" value="1"/>
</dbReference>
<dbReference type="InterPro" id="IPR008181">
    <property type="entry name" value="dUTPase"/>
</dbReference>
<comment type="pathway">
    <text evidence="5">Pyrimidine metabolism; dUMP biosynthesis; dUMP from dCTP (dUTP route): step 2/2.</text>
</comment>
<dbReference type="GO" id="GO:0000287">
    <property type="term" value="F:magnesium ion binding"/>
    <property type="evidence" value="ECO:0007669"/>
    <property type="project" value="UniProtKB-UniRule"/>
</dbReference>
<evidence type="ECO:0000313" key="8">
    <source>
        <dbReference type="EMBL" id="HIR61852.1"/>
    </source>
</evidence>
<dbReference type="Proteomes" id="UP000824241">
    <property type="component" value="Unassembled WGS sequence"/>
</dbReference>
<dbReference type="GO" id="GO:0004170">
    <property type="term" value="F:dUTP diphosphatase activity"/>
    <property type="evidence" value="ECO:0007669"/>
    <property type="project" value="UniProtKB-UniRule"/>
</dbReference>
<evidence type="ECO:0000256" key="4">
    <source>
        <dbReference type="ARBA" id="ARBA00047686"/>
    </source>
</evidence>
<comment type="function">
    <text evidence="5">This enzyme is involved in nucleotide metabolism: it produces dUMP, the immediate precursor of thymidine nucleotides and it decreases the intracellular concentration of dUTP so that uracil cannot be incorporated into DNA.</text>
</comment>
<feature type="domain" description="dUTPase-like" evidence="7">
    <location>
        <begin position="15"/>
        <end position="149"/>
    </location>
</feature>
<keyword evidence="5" id="KW-0460">Magnesium</keyword>
<keyword evidence="5" id="KW-0479">Metal-binding</keyword>
<evidence type="ECO:0000313" key="9">
    <source>
        <dbReference type="Proteomes" id="UP000824241"/>
    </source>
</evidence>
<dbReference type="Pfam" id="PF00692">
    <property type="entry name" value="dUTPase"/>
    <property type="match status" value="1"/>
</dbReference>
<name>A0A9D1J5N7_9FIRM</name>
<dbReference type="AlphaFoldDB" id="A0A9D1J5N7"/>
<dbReference type="NCBIfam" id="TIGR00576">
    <property type="entry name" value="dut"/>
    <property type="match status" value="1"/>
</dbReference>
<dbReference type="PANTHER" id="PTHR11241:SF0">
    <property type="entry name" value="DEOXYURIDINE 5'-TRIPHOSPHATE NUCLEOTIDOHYDROLASE"/>
    <property type="match status" value="1"/>
</dbReference>
<evidence type="ECO:0000256" key="1">
    <source>
        <dbReference type="ARBA" id="ARBA00006581"/>
    </source>
</evidence>
<reference evidence="8" key="2">
    <citation type="journal article" date="2021" name="PeerJ">
        <title>Extensive microbial diversity within the chicken gut microbiome revealed by metagenomics and culture.</title>
        <authorList>
            <person name="Gilroy R."/>
            <person name="Ravi A."/>
            <person name="Getino M."/>
            <person name="Pursley I."/>
            <person name="Horton D.L."/>
            <person name="Alikhan N.F."/>
            <person name="Baker D."/>
            <person name="Gharbi K."/>
            <person name="Hall N."/>
            <person name="Watson M."/>
            <person name="Adriaenssens E.M."/>
            <person name="Foster-Nyarko E."/>
            <person name="Jarju S."/>
            <person name="Secka A."/>
            <person name="Antonio M."/>
            <person name="Oren A."/>
            <person name="Chaudhuri R.R."/>
            <person name="La Ragione R."/>
            <person name="Hildebrand F."/>
            <person name="Pallen M.J."/>
        </authorList>
    </citation>
    <scope>NUCLEOTIDE SEQUENCE</scope>
    <source>
        <strain evidence="8">CHK189-12415</strain>
    </source>
</reference>
<dbReference type="PANTHER" id="PTHR11241">
    <property type="entry name" value="DEOXYURIDINE 5'-TRIPHOSPHATE NUCLEOTIDOHYDROLASE"/>
    <property type="match status" value="1"/>
</dbReference>
<dbReference type="InterPro" id="IPR036157">
    <property type="entry name" value="dUTPase-like_sf"/>
</dbReference>
<dbReference type="SUPFAM" id="SSF51283">
    <property type="entry name" value="dUTPase-like"/>
    <property type="match status" value="1"/>
</dbReference>
<comment type="cofactor">
    <cofactor evidence="5">
        <name>Mg(2+)</name>
        <dbReference type="ChEBI" id="CHEBI:18420"/>
    </cofactor>
</comment>
<evidence type="ECO:0000256" key="6">
    <source>
        <dbReference type="SAM" id="MobiDB-lite"/>
    </source>
</evidence>
<comment type="similarity">
    <text evidence="1 5">Belongs to the dUTPase family.</text>
</comment>
<feature type="binding site" evidence="5">
    <location>
        <begin position="67"/>
        <end position="69"/>
    </location>
    <ligand>
        <name>substrate</name>
    </ligand>
</feature>
<dbReference type="Gene3D" id="2.70.40.10">
    <property type="match status" value="1"/>
</dbReference>
<comment type="caution">
    <text evidence="5">Lacks conserved residue(s) required for the propagation of feature annotation.</text>
</comment>
<keyword evidence="2 5" id="KW-0378">Hydrolase</keyword>